<dbReference type="InterPro" id="IPR001893">
    <property type="entry name" value="Cys-rich_GLG1_repeat"/>
</dbReference>
<name>A0ABX1E3C9_9PROT</name>
<evidence type="ECO:0000256" key="1">
    <source>
        <dbReference type="SAM" id="SignalP"/>
    </source>
</evidence>
<comment type="caution">
    <text evidence="2">The sequence shown here is derived from an EMBL/GenBank/DDBJ whole genome shotgun (WGS) entry which is preliminary data.</text>
</comment>
<sequence>MSLTPFGWPGLLALAALPLLVATTAAAQGGMSPAQRQATQACLPDIRSHCATVERGGGRIVACLRQNGEKLSPACRQALSGLQR</sequence>
<reference evidence="2 3" key="1">
    <citation type="submission" date="2020-03" db="EMBL/GenBank/DDBJ databases">
        <title>Roseomonas selenitidurans sp. nov. isolated from urban soil.</title>
        <authorList>
            <person name="Liu H."/>
        </authorList>
    </citation>
    <scope>NUCLEOTIDE SEQUENCE [LARGE SCALE GENOMIC DNA]</scope>
    <source>
        <strain evidence="2 3">BU-1</strain>
    </source>
</reference>
<dbReference type="RefSeq" id="WP_168030927.1">
    <property type="nucleotide sequence ID" value="NZ_JAAVNE010000017.1"/>
</dbReference>
<keyword evidence="1" id="KW-0732">Signal</keyword>
<proteinExistence type="predicted"/>
<accession>A0ABX1E3C9</accession>
<dbReference type="Pfam" id="PF00839">
    <property type="entry name" value="Cys_rich_FGFR"/>
    <property type="match status" value="1"/>
</dbReference>
<evidence type="ECO:0000313" key="3">
    <source>
        <dbReference type="Proteomes" id="UP000787635"/>
    </source>
</evidence>
<feature type="chain" id="PRO_5045892991" description="Cysteine rich repeat protein" evidence="1">
    <location>
        <begin position="28"/>
        <end position="84"/>
    </location>
</feature>
<feature type="signal peptide" evidence="1">
    <location>
        <begin position="1"/>
        <end position="27"/>
    </location>
</feature>
<gene>
    <name evidence="2" type="ORF">HEQ75_12475</name>
</gene>
<organism evidence="2 3">
    <name type="scientific">Falsiroseomonas selenitidurans</name>
    <dbReference type="NCBI Taxonomy" id="2716335"/>
    <lineage>
        <taxon>Bacteria</taxon>
        <taxon>Pseudomonadati</taxon>
        <taxon>Pseudomonadota</taxon>
        <taxon>Alphaproteobacteria</taxon>
        <taxon>Acetobacterales</taxon>
        <taxon>Roseomonadaceae</taxon>
        <taxon>Falsiroseomonas</taxon>
    </lineage>
</organism>
<protein>
    <recommendedName>
        <fullName evidence="4">Cysteine rich repeat protein</fullName>
    </recommendedName>
</protein>
<keyword evidence="3" id="KW-1185">Reference proteome</keyword>
<evidence type="ECO:0008006" key="4">
    <source>
        <dbReference type="Google" id="ProtNLM"/>
    </source>
</evidence>
<dbReference type="EMBL" id="JAAVNE010000017">
    <property type="protein sequence ID" value="NKC31674.1"/>
    <property type="molecule type" value="Genomic_DNA"/>
</dbReference>
<dbReference type="Proteomes" id="UP000787635">
    <property type="component" value="Unassembled WGS sequence"/>
</dbReference>
<evidence type="ECO:0000313" key="2">
    <source>
        <dbReference type="EMBL" id="NKC31674.1"/>
    </source>
</evidence>